<evidence type="ECO:0000256" key="1">
    <source>
        <dbReference type="SAM" id="Phobius"/>
    </source>
</evidence>
<dbReference type="EMBL" id="AP022871">
    <property type="protein sequence ID" value="BCB89637.1"/>
    <property type="molecule type" value="Genomic_DNA"/>
</dbReference>
<keyword evidence="3" id="KW-1185">Reference proteome</keyword>
<keyword evidence="1" id="KW-0812">Transmembrane</keyword>
<protein>
    <recommendedName>
        <fullName evidence="4">Histidine kinase N-terminal 7TM region domain-containing protein</fullName>
    </recommendedName>
</protein>
<dbReference type="AlphaFoldDB" id="A0A6F8YU19"/>
<accession>A0A6F8YU19</accession>
<reference evidence="2 3" key="2">
    <citation type="submission" date="2020-03" db="EMBL/GenBank/DDBJ databases">
        <authorList>
            <person name="Ichikawa N."/>
            <person name="Kimura A."/>
            <person name="Kitahashi Y."/>
            <person name="Uohara A."/>
        </authorList>
    </citation>
    <scope>NUCLEOTIDE SEQUENCE [LARGE SCALE GENOMIC DNA]</scope>
    <source>
        <strain evidence="2 3">NBRC 105367</strain>
    </source>
</reference>
<dbReference type="KEGG" id="psuu:Psuf_069500"/>
<organism evidence="2 3">
    <name type="scientific">Phytohabitans suffuscus</name>
    <dbReference type="NCBI Taxonomy" id="624315"/>
    <lineage>
        <taxon>Bacteria</taxon>
        <taxon>Bacillati</taxon>
        <taxon>Actinomycetota</taxon>
        <taxon>Actinomycetes</taxon>
        <taxon>Micromonosporales</taxon>
        <taxon>Micromonosporaceae</taxon>
    </lineage>
</organism>
<keyword evidence="1" id="KW-0472">Membrane</keyword>
<feature type="transmembrane region" description="Helical" evidence="1">
    <location>
        <begin position="77"/>
        <end position="98"/>
    </location>
</feature>
<evidence type="ECO:0008006" key="4">
    <source>
        <dbReference type="Google" id="ProtNLM"/>
    </source>
</evidence>
<evidence type="ECO:0000313" key="2">
    <source>
        <dbReference type="EMBL" id="BCB89637.1"/>
    </source>
</evidence>
<feature type="transmembrane region" description="Helical" evidence="1">
    <location>
        <begin position="110"/>
        <end position="138"/>
    </location>
</feature>
<proteinExistence type="predicted"/>
<name>A0A6F8YU19_9ACTN</name>
<keyword evidence="1" id="KW-1133">Transmembrane helix</keyword>
<sequence>MVESLLTGGAYVVLAITLTGLAAGSRLPRWPLALSAAACAFVAIQAWTVGTVFAWLASELPEAQFDAISQNTLLFNLFIYPMGVLCLAGYTTLAVVGWRRGAFSRGASAVLVAAGLAALLGPFPPTGLLGAIGIAWLARSLKNA</sequence>
<feature type="transmembrane region" description="Helical" evidence="1">
    <location>
        <begin position="32"/>
        <end position="57"/>
    </location>
</feature>
<dbReference type="RefSeq" id="WP_173161590.1">
    <property type="nucleotide sequence ID" value="NZ_AP022871.1"/>
</dbReference>
<gene>
    <name evidence="2" type="ORF">Psuf_069500</name>
</gene>
<dbReference type="Proteomes" id="UP000503011">
    <property type="component" value="Chromosome"/>
</dbReference>
<reference evidence="2 3" key="1">
    <citation type="submission" date="2020-03" db="EMBL/GenBank/DDBJ databases">
        <title>Whole genome shotgun sequence of Phytohabitans suffuscus NBRC 105367.</title>
        <authorList>
            <person name="Komaki H."/>
            <person name="Tamura T."/>
        </authorList>
    </citation>
    <scope>NUCLEOTIDE SEQUENCE [LARGE SCALE GENOMIC DNA]</scope>
    <source>
        <strain evidence="2 3">NBRC 105367</strain>
    </source>
</reference>
<feature type="transmembrane region" description="Helical" evidence="1">
    <location>
        <begin position="6"/>
        <end position="25"/>
    </location>
</feature>
<evidence type="ECO:0000313" key="3">
    <source>
        <dbReference type="Proteomes" id="UP000503011"/>
    </source>
</evidence>